<sequence length="414" mass="45968">MNEGGENDCLIWENDEVWSFLNSDNGQLIGSGVEFVGDKLPDPNRSNTCQAPTAVKEVGKASLGGKKRCRSNEKKATNESGEPKSGANGDGGRESGHELHIRTERERRKRMRNMFEELQTLLPHLQPKADKSSIVDETVRYIKMLENTVDNLKEQKLERIQLGIARLSTVNNPIMTPQKLRVGTSLEQFLADKGSASNSAAITPKNNNNVTGIPLLNTNVPTDFETWSSDNVVLNVCGEEAHISVCCPKKPGLFTFICHVLEKNKIDIVHAHVSSDQFRNMFMIQTHGPCFVGIVQSQVLPFQGNFLAIMEAILAFLDAFSRDLAWANAGLEKINSNVVTMSERLDRMESRRNSRAFTPETLLPMTNPPRPPHNATSQAPNSPQNREQDRPLPPKVDQVQKRGLGSQFPPIQAP</sequence>
<evidence type="ECO:0000256" key="5">
    <source>
        <dbReference type="SAM" id="MobiDB-lite"/>
    </source>
</evidence>
<dbReference type="CDD" id="cd11393">
    <property type="entry name" value="bHLH_AtbHLH_like"/>
    <property type="match status" value="1"/>
</dbReference>
<dbReference type="PANTHER" id="PTHR46772">
    <property type="entry name" value="BHLH DOMAIN-CONTAINING PROTEIN"/>
    <property type="match status" value="1"/>
</dbReference>
<dbReference type="Gene3D" id="4.10.280.10">
    <property type="entry name" value="Helix-loop-helix DNA-binding domain"/>
    <property type="match status" value="1"/>
</dbReference>
<proteinExistence type="predicted"/>
<feature type="compositionally biased region" description="Polar residues" evidence="5">
    <location>
        <begin position="374"/>
        <end position="385"/>
    </location>
</feature>
<feature type="region of interest" description="Disordered" evidence="5">
    <location>
        <begin position="345"/>
        <end position="414"/>
    </location>
</feature>
<evidence type="ECO:0000256" key="2">
    <source>
        <dbReference type="ARBA" id="ARBA00023015"/>
    </source>
</evidence>
<keyword evidence="4" id="KW-0539">Nucleus</keyword>
<dbReference type="InterPro" id="IPR054502">
    <property type="entry name" value="bHLH-TF_ACT-like_plant"/>
</dbReference>
<dbReference type="Pfam" id="PF22754">
    <property type="entry name" value="bHLH-TF_ACT-like_plant"/>
    <property type="match status" value="1"/>
</dbReference>
<dbReference type="InterPro" id="IPR044278">
    <property type="entry name" value="BHLH95-like"/>
</dbReference>
<dbReference type="Pfam" id="PF00010">
    <property type="entry name" value="HLH"/>
    <property type="match status" value="1"/>
</dbReference>
<dbReference type="InterPro" id="IPR011598">
    <property type="entry name" value="bHLH_dom"/>
</dbReference>
<feature type="region of interest" description="Disordered" evidence="5">
    <location>
        <begin position="60"/>
        <end position="107"/>
    </location>
</feature>
<evidence type="ECO:0000256" key="3">
    <source>
        <dbReference type="ARBA" id="ARBA00023163"/>
    </source>
</evidence>
<evidence type="ECO:0000259" key="6">
    <source>
        <dbReference type="PROSITE" id="PS50888"/>
    </source>
</evidence>
<dbReference type="GO" id="GO:0005634">
    <property type="term" value="C:nucleus"/>
    <property type="evidence" value="ECO:0007669"/>
    <property type="project" value="UniProtKB-SubCell"/>
</dbReference>
<dbReference type="Proteomes" id="UP000222542">
    <property type="component" value="Unassembled WGS sequence"/>
</dbReference>
<dbReference type="CDD" id="cd04873">
    <property type="entry name" value="ACT_UUR-ACR-like"/>
    <property type="match status" value="1"/>
</dbReference>
<dbReference type="SUPFAM" id="SSF47459">
    <property type="entry name" value="HLH, helix-loop-helix DNA-binding domain"/>
    <property type="match status" value="1"/>
</dbReference>
<keyword evidence="3" id="KW-0804">Transcription</keyword>
<dbReference type="GO" id="GO:0003700">
    <property type="term" value="F:DNA-binding transcription factor activity"/>
    <property type="evidence" value="ECO:0007669"/>
    <property type="project" value="InterPro"/>
</dbReference>
<accession>A0A2G2XV94</accession>
<dbReference type="OMA" id="ECTIIDE"/>
<dbReference type="AlphaFoldDB" id="A0A2G2XV94"/>
<reference evidence="7 8" key="1">
    <citation type="journal article" date="2014" name="Nat. Genet.">
        <title>Genome sequence of the hot pepper provides insights into the evolution of pungency in Capsicum species.</title>
        <authorList>
            <person name="Kim S."/>
            <person name="Park M."/>
            <person name="Yeom S.I."/>
            <person name="Kim Y.M."/>
            <person name="Lee J.M."/>
            <person name="Lee H.A."/>
            <person name="Seo E."/>
            <person name="Choi J."/>
            <person name="Cheong K."/>
            <person name="Kim K.T."/>
            <person name="Jung K."/>
            <person name="Lee G.W."/>
            <person name="Oh S.K."/>
            <person name="Bae C."/>
            <person name="Kim S.B."/>
            <person name="Lee H.Y."/>
            <person name="Kim S.Y."/>
            <person name="Kim M.S."/>
            <person name="Kang B.C."/>
            <person name="Jo Y.D."/>
            <person name="Yang H.B."/>
            <person name="Jeong H.J."/>
            <person name="Kang W.H."/>
            <person name="Kwon J.K."/>
            <person name="Shin C."/>
            <person name="Lim J.Y."/>
            <person name="Park J.H."/>
            <person name="Huh J.H."/>
            <person name="Kim J.S."/>
            <person name="Kim B.D."/>
            <person name="Cohen O."/>
            <person name="Paran I."/>
            <person name="Suh M.C."/>
            <person name="Lee S.B."/>
            <person name="Kim Y.K."/>
            <person name="Shin Y."/>
            <person name="Noh S.J."/>
            <person name="Park J."/>
            <person name="Seo Y.S."/>
            <person name="Kwon S.Y."/>
            <person name="Kim H.A."/>
            <person name="Park J.M."/>
            <person name="Kim H.J."/>
            <person name="Choi S.B."/>
            <person name="Bosland P.W."/>
            <person name="Reeves G."/>
            <person name="Jo S.H."/>
            <person name="Lee B.W."/>
            <person name="Cho H.T."/>
            <person name="Choi H.S."/>
            <person name="Lee M.S."/>
            <person name="Yu Y."/>
            <person name="Do Choi Y."/>
            <person name="Park B.S."/>
            <person name="van Deynze A."/>
            <person name="Ashrafi H."/>
            <person name="Hill T."/>
            <person name="Kim W.T."/>
            <person name="Pai H.S."/>
            <person name="Ahn H.K."/>
            <person name="Yeam I."/>
            <person name="Giovannoni J.J."/>
            <person name="Rose J.K."/>
            <person name="Sorensen I."/>
            <person name="Lee S.J."/>
            <person name="Kim R.W."/>
            <person name="Choi I.Y."/>
            <person name="Choi B.S."/>
            <person name="Lim J.S."/>
            <person name="Lee Y.H."/>
            <person name="Choi D."/>
        </authorList>
    </citation>
    <scope>NUCLEOTIDE SEQUENCE [LARGE SCALE GENOMIC DNA]</scope>
    <source>
        <strain evidence="8">cv. CM334</strain>
    </source>
</reference>
<comment type="subcellular location">
    <subcellularLocation>
        <location evidence="1">Nucleus</location>
    </subcellularLocation>
</comment>
<name>A0A2G2XV94_CAPAN</name>
<feature type="domain" description="BHLH" evidence="6">
    <location>
        <begin position="95"/>
        <end position="145"/>
    </location>
</feature>
<evidence type="ECO:0000256" key="1">
    <source>
        <dbReference type="ARBA" id="ARBA00004123"/>
    </source>
</evidence>
<dbReference type="GO" id="GO:0009960">
    <property type="term" value="P:endosperm development"/>
    <property type="evidence" value="ECO:0007669"/>
    <property type="project" value="InterPro"/>
</dbReference>
<evidence type="ECO:0000256" key="4">
    <source>
        <dbReference type="ARBA" id="ARBA00023242"/>
    </source>
</evidence>
<dbReference type="InterPro" id="IPR036638">
    <property type="entry name" value="HLH_DNA-bd_sf"/>
</dbReference>
<dbReference type="EMBL" id="AYRZ02000168">
    <property type="protein sequence ID" value="PHT61382.1"/>
    <property type="molecule type" value="Genomic_DNA"/>
</dbReference>
<gene>
    <name evidence="7" type="ORF">T459_34769</name>
</gene>
<dbReference type="Gramene" id="PHT61382">
    <property type="protein sequence ID" value="PHT61382"/>
    <property type="gene ID" value="T459_34769"/>
</dbReference>
<dbReference type="PANTHER" id="PTHR46772:SF8">
    <property type="entry name" value="TRANSCRIPTION FACTOR BHLH95"/>
    <property type="match status" value="1"/>
</dbReference>
<protein>
    <recommendedName>
        <fullName evidence="6">BHLH domain-containing protein</fullName>
    </recommendedName>
</protein>
<feature type="compositionally biased region" description="Basic and acidic residues" evidence="5">
    <location>
        <begin position="91"/>
        <end position="106"/>
    </location>
</feature>
<dbReference type="InterPro" id="IPR045865">
    <property type="entry name" value="ACT-like_dom_sf"/>
</dbReference>
<reference evidence="7 8" key="2">
    <citation type="journal article" date="2017" name="Genome Biol.">
        <title>New reference genome sequences of hot pepper reveal the massive evolution of plant disease-resistance genes by retroduplication.</title>
        <authorList>
            <person name="Kim S."/>
            <person name="Park J."/>
            <person name="Yeom S.I."/>
            <person name="Kim Y.M."/>
            <person name="Seo E."/>
            <person name="Kim K.T."/>
            <person name="Kim M.S."/>
            <person name="Lee J.M."/>
            <person name="Cheong K."/>
            <person name="Shin H.S."/>
            <person name="Kim S.B."/>
            <person name="Han K."/>
            <person name="Lee J."/>
            <person name="Park M."/>
            <person name="Lee H.A."/>
            <person name="Lee H.Y."/>
            <person name="Lee Y."/>
            <person name="Oh S."/>
            <person name="Lee J.H."/>
            <person name="Choi E."/>
            <person name="Choi E."/>
            <person name="Lee S.E."/>
            <person name="Jeon J."/>
            <person name="Kim H."/>
            <person name="Choi G."/>
            <person name="Song H."/>
            <person name="Lee J."/>
            <person name="Lee S.C."/>
            <person name="Kwon J.K."/>
            <person name="Lee H.Y."/>
            <person name="Koo N."/>
            <person name="Hong Y."/>
            <person name="Kim R.W."/>
            <person name="Kang W.H."/>
            <person name="Huh J.H."/>
            <person name="Kang B.C."/>
            <person name="Yang T.J."/>
            <person name="Lee Y.H."/>
            <person name="Bennetzen J.L."/>
            <person name="Choi D."/>
        </authorList>
    </citation>
    <scope>NUCLEOTIDE SEQUENCE [LARGE SCALE GENOMIC DNA]</scope>
    <source>
        <strain evidence="8">cv. CM334</strain>
    </source>
</reference>
<evidence type="ECO:0000313" key="8">
    <source>
        <dbReference type="Proteomes" id="UP000222542"/>
    </source>
</evidence>
<keyword evidence="8" id="KW-1185">Reference proteome</keyword>
<organism evidence="7 8">
    <name type="scientific">Capsicum annuum</name>
    <name type="common">Capsicum pepper</name>
    <dbReference type="NCBI Taxonomy" id="4072"/>
    <lineage>
        <taxon>Eukaryota</taxon>
        <taxon>Viridiplantae</taxon>
        <taxon>Streptophyta</taxon>
        <taxon>Embryophyta</taxon>
        <taxon>Tracheophyta</taxon>
        <taxon>Spermatophyta</taxon>
        <taxon>Magnoliopsida</taxon>
        <taxon>eudicotyledons</taxon>
        <taxon>Gunneridae</taxon>
        <taxon>Pentapetalae</taxon>
        <taxon>asterids</taxon>
        <taxon>lamiids</taxon>
        <taxon>Solanales</taxon>
        <taxon>Solanaceae</taxon>
        <taxon>Solanoideae</taxon>
        <taxon>Capsiceae</taxon>
        <taxon>Capsicum</taxon>
    </lineage>
</organism>
<dbReference type="PROSITE" id="PS50888">
    <property type="entry name" value="BHLH"/>
    <property type="match status" value="1"/>
</dbReference>
<evidence type="ECO:0000313" key="7">
    <source>
        <dbReference type="EMBL" id="PHT61382.1"/>
    </source>
</evidence>
<dbReference type="InterPro" id="IPR045239">
    <property type="entry name" value="bHLH95_bHLH"/>
</dbReference>
<dbReference type="SMART" id="SM00353">
    <property type="entry name" value="HLH"/>
    <property type="match status" value="1"/>
</dbReference>
<dbReference type="SUPFAM" id="SSF55021">
    <property type="entry name" value="ACT-like"/>
    <property type="match status" value="1"/>
</dbReference>
<dbReference type="GO" id="GO:0046983">
    <property type="term" value="F:protein dimerization activity"/>
    <property type="evidence" value="ECO:0007669"/>
    <property type="project" value="InterPro"/>
</dbReference>
<keyword evidence="2" id="KW-0805">Transcription regulation</keyword>
<comment type="caution">
    <text evidence="7">The sequence shown here is derived from an EMBL/GenBank/DDBJ whole genome shotgun (WGS) entry which is preliminary data.</text>
</comment>